<organism evidence="2 3">
    <name type="scientific">Marmota monax</name>
    <name type="common">Woodchuck</name>
    <dbReference type="NCBI Taxonomy" id="9995"/>
    <lineage>
        <taxon>Eukaryota</taxon>
        <taxon>Metazoa</taxon>
        <taxon>Chordata</taxon>
        <taxon>Craniata</taxon>
        <taxon>Vertebrata</taxon>
        <taxon>Euteleostomi</taxon>
        <taxon>Mammalia</taxon>
        <taxon>Eutheria</taxon>
        <taxon>Euarchontoglires</taxon>
        <taxon>Glires</taxon>
        <taxon>Rodentia</taxon>
        <taxon>Sciuromorpha</taxon>
        <taxon>Sciuridae</taxon>
        <taxon>Xerinae</taxon>
        <taxon>Marmotini</taxon>
        <taxon>Marmota</taxon>
    </lineage>
</organism>
<proteinExistence type="predicted"/>
<feature type="chain" id="PRO_5023118043" evidence="1">
    <location>
        <begin position="22"/>
        <end position="51"/>
    </location>
</feature>
<evidence type="ECO:0000256" key="1">
    <source>
        <dbReference type="SAM" id="SignalP"/>
    </source>
</evidence>
<comment type="caution">
    <text evidence="2">The sequence shown here is derived from an EMBL/GenBank/DDBJ whole genome shotgun (WGS) entry which is preliminary data.</text>
</comment>
<dbReference type="Proteomes" id="UP000335636">
    <property type="component" value="Unassembled WGS sequence"/>
</dbReference>
<keyword evidence="3" id="KW-1185">Reference proteome</keyword>
<reference evidence="2" key="1">
    <citation type="submission" date="2019-04" db="EMBL/GenBank/DDBJ databases">
        <authorList>
            <person name="Alioto T."/>
            <person name="Alioto T."/>
        </authorList>
    </citation>
    <scope>NUCLEOTIDE SEQUENCE [LARGE SCALE GENOMIC DNA]</scope>
</reference>
<accession>A0A5E4D8B1</accession>
<keyword evidence="1" id="KW-0732">Signal</keyword>
<feature type="non-terminal residue" evidence="2">
    <location>
        <position position="1"/>
    </location>
</feature>
<dbReference type="EMBL" id="CABDUW010003559">
    <property type="protein sequence ID" value="VTJ89412.1"/>
    <property type="molecule type" value="Genomic_DNA"/>
</dbReference>
<protein>
    <submittedName>
        <fullName evidence="2">Uncharacterized protein</fullName>
    </submittedName>
</protein>
<name>A0A5E4D8B1_MARMO</name>
<dbReference type="AlphaFoldDB" id="A0A5E4D8B1"/>
<evidence type="ECO:0000313" key="2">
    <source>
        <dbReference type="EMBL" id="VTJ89412.1"/>
    </source>
</evidence>
<feature type="signal peptide" evidence="1">
    <location>
        <begin position="1"/>
        <end position="21"/>
    </location>
</feature>
<evidence type="ECO:0000313" key="3">
    <source>
        <dbReference type="Proteomes" id="UP000335636"/>
    </source>
</evidence>
<gene>
    <name evidence="2" type="ORF">MONAX_5E021457</name>
</gene>
<sequence length="51" mass="5727">LLELLVCSLVQTWYLFCEVAAEETPAVSMAHEKPKEGVKTENNDHIKLKVA</sequence>
<feature type="non-terminal residue" evidence="2">
    <location>
        <position position="51"/>
    </location>
</feature>